<dbReference type="OrthoDB" id="7553651at2"/>
<evidence type="ECO:0000256" key="2">
    <source>
        <dbReference type="ARBA" id="ARBA00022971"/>
    </source>
</evidence>
<dbReference type="AlphaFoldDB" id="A0A845AKB2"/>
<comment type="caution">
    <text evidence="4">The sequence shown here is derived from an EMBL/GenBank/DDBJ whole genome shotgun (WGS) entry which is preliminary data.</text>
</comment>
<dbReference type="Pfam" id="PF03389">
    <property type="entry name" value="MobA_MobL"/>
    <property type="match status" value="1"/>
</dbReference>
<keyword evidence="5" id="KW-1185">Reference proteome</keyword>
<evidence type="ECO:0000256" key="1">
    <source>
        <dbReference type="ARBA" id="ARBA00010873"/>
    </source>
</evidence>
<feature type="domain" description="MobA/MobL protein" evidence="3">
    <location>
        <begin position="30"/>
        <end position="164"/>
    </location>
</feature>
<gene>
    <name evidence="4" type="ORF">GRI58_10730</name>
</gene>
<dbReference type="Gene3D" id="3.30.930.30">
    <property type="match status" value="1"/>
</dbReference>
<proteinExistence type="inferred from homology"/>
<evidence type="ECO:0000259" key="3">
    <source>
        <dbReference type="Pfam" id="PF03389"/>
    </source>
</evidence>
<accession>A0A845AKB2</accession>
<evidence type="ECO:0000313" key="4">
    <source>
        <dbReference type="EMBL" id="MXP29295.1"/>
    </source>
</evidence>
<reference evidence="4 5" key="1">
    <citation type="submission" date="2019-12" db="EMBL/GenBank/DDBJ databases">
        <title>Genomic-based taxomic classification of the family Erythrobacteraceae.</title>
        <authorList>
            <person name="Xu L."/>
        </authorList>
    </citation>
    <scope>NUCLEOTIDE SEQUENCE [LARGE SCALE GENOMIC DNA]</scope>
    <source>
        <strain evidence="4 5">KEMB 9005-328</strain>
    </source>
</reference>
<protein>
    <recommendedName>
        <fullName evidence="3">MobA/MobL protein domain-containing protein</fullName>
    </recommendedName>
</protein>
<evidence type="ECO:0000313" key="5">
    <source>
        <dbReference type="Proteomes" id="UP000439780"/>
    </source>
</evidence>
<sequence>MSDIAVRKPFVCEPVARRSFGRSQRIDERRTALREAAYIRRTHFTKAGRTLHDFTMRAEDLFVLLPIVPDNAPWWVSSPYLRWQMADEAADNAGTGDDTRAWHICGDLPPGLSNGQLVDRVEAMTRAALLPGIVAEIAIHTPQYQPNHAHILVASRVVGDRRYGETCTELHERLNIGLHETWNEWLS</sequence>
<dbReference type="RefSeq" id="WP_160753574.1">
    <property type="nucleotide sequence ID" value="NZ_WTYA01000007.1"/>
</dbReference>
<dbReference type="EMBL" id="WTYA01000007">
    <property type="protein sequence ID" value="MXP29295.1"/>
    <property type="molecule type" value="Genomic_DNA"/>
</dbReference>
<dbReference type="InterPro" id="IPR005053">
    <property type="entry name" value="MobA_MobL"/>
</dbReference>
<keyword evidence="2" id="KW-0184">Conjugation</keyword>
<name>A0A845AKB2_9SPHN</name>
<organism evidence="4 5">
    <name type="scientific">Qipengyuania algicida</name>
    <dbReference type="NCBI Taxonomy" id="1836209"/>
    <lineage>
        <taxon>Bacteria</taxon>
        <taxon>Pseudomonadati</taxon>
        <taxon>Pseudomonadota</taxon>
        <taxon>Alphaproteobacteria</taxon>
        <taxon>Sphingomonadales</taxon>
        <taxon>Erythrobacteraceae</taxon>
        <taxon>Qipengyuania</taxon>
    </lineage>
</organism>
<comment type="similarity">
    <text evidence="1">Belongs to the MobA/MobL family.</text>
</comment>
<dbReference type="Proteomes" id="UP000439780">
    <property type="component" value="Unassembled WGS sequence"/>
</dbReference>